<feature type="compositionally biased region" description="Basic and acidic residues" evidence="1">
    <location>
        <begin position="77"/>
        <end position="87"/>
    </location>
</feature>
<evidence type="ECO:0000256" key="1">
    <source>
        <dbReference type="SAM" id="MobiDB-lite"/>
    </source>
</evidence>
<evidence type="ECO:0000259" key="2">
    <source>
        <dbReference type="Pfam" id="PF15262"/>
    </source>
</evidence>
<dbReference type="Proteomes" id="UP000314294">
    <property type="component" value="Unassembled WGS sequence"/>
</dbReference>
<gene>
    <name evidence="3" type="ORF">EYF80_030341</name>
</gene>
<feature type="compositionally biased region" description="Low complexity" evidence="1">
    <location>
        <begin position="211"/>
        <end position="221"/>
    </location>
</feature>
<proteinExistence type="predicted"/>
<dbReference type="InterPro" id="IPR026713">
    <property type="entry name" value="CRACD-like"/>
</dbReference>
<feature type="compositionally biased region" description="Polar residues" evidence="1">
    <location>
        <begin position="186"/>
        <end position="201"/>
    </location>
</feature>
<feature type="region of interest" description="Disordered" evidence="1">
    <location>
        <begin position="166"/>
        <end position="221"/>
    </location>
</feature>
<reference evidence="3 4" key="1">
    <citation type="submission" date="2019-03" db="EMBL/GenBank/DDBJ databases">
        <title>First draft genome of Liparis tanakae, snailfish: a comprehensive survey of snailfish specific genes.</title>
        <authorList>
            <person name="Kim W."/>
            <person name="Song I."/>
            <person name="Jeong J.-H."/>
            <person name="Kim D."/>
            <person name="Kim S."/>
            <person name="Ryu S."/>
            <person name="Song J.Y."/>
            <person name="Lee S.K."/>
        </authorList>
    </citation>
    <scope>NUCLEOTIDE SEQUENCE [LARGE SCALE GENOMIC DNA]</scope>
    <source>
        <tissue evidence="3">Muscle</tissue>
    </source>
</reference>
<evidence type="ECO:0000313" key="3">
    <source>
        <dbReference type="EMBL" id="TNN59426.1"/>
    </source>
</evidence>
<accession>A0A4Z2H0Z4</accession>
<feature type="region of interest" description="Disordered" evidence="1">
    <location>
        <begin position="77"/>
        <end position="100"/>
    </location>
</feature>
<organism evidence="3 4">
    <name type="scientific">Liparis tanakae</name>
    <name type="common">Tanaka's snailfish</name>
    <dbReference type="NCBI Taxonomy" id="230148"/>
    <lineage>
        <taxon>Eukaryota</taxon>
        <taxon>Metazoa</taxon>
        <taxon>Chordata</taxon>
        <taxon>Craniata</taxon>
        <taxon>Vertebrata</taxon>
        <taxon>Euteleostomi</taxon>
        <taxon>Actinopterygii</taxon>
        <taxon>Neopterygii</taxon>
        <taxon>Teleostei</taxon>
        <taxon>Neoteleostei</taxon>
        <taxon>Acanthomorphata</taxon>
        <taxon>Eupercaria</taxon>
        <taxon>Perciformes</taxon>
        <taxon>Cottioidei</taxon>
        <taxon>Cottales</taxon>
        <taxon>Liparidae</taxon>
        <taxon>Liparis</taxon>
    </lineage>
</organism>
<name>A0A4Z2H0Z4_9TELE</name>
<dbReference type="EMBL" id="SRLO01000356">
    <property type="protein sequence ID" value="TNN59426.1"/>
    <property type="molecule type" value="Genomic_DNA"/>
</dbReference>
<dbReference type="InterPro" id="IPR028030">
    <property type="entry name" value="DUF4592"/>
</dbReference>
<keyword evidence="4" id="KW-1185">Reference proteome</keyword>
<protein>
    <recommendedName>
        <fullName evidence="2">DUF4592 domain-containing protein</fullName>
    </recommendedName>
</protein>
<dbReference type="AlphaFoldDB" id="A0A4Z2H0Z4"/>
<dbReference type="OrthoDB" id="8869651at2759"/>
<feature type="region of interest" description="Disordered" evidence="1">
    <location>
        <begin position="303"/>
        <end position="325"/>
    </location>
</feature>
<sequence length="325" mass="35193">MAGMYGCFKSRNGPPVFPKASLAQQSLCNRSGSGTVMQREMNVGRAEGPTRAFGQFLSGVHLRRVATSGALDRRRECGPLEDERNPKETWVNGPPSAPRRQRFGRQMWTAEQSAGKVAEMPLERRGDGAAMASETPDAMDHQEPAEVVEECSAKKKSKFQTFKKFFARKKRKEPPAAGAEAGLKASRSSDNVSKTSQNDTLTRSEEDKGSGSKTSLGSKALSHDSVFVSDVSDTHEALGASQDNIHGKVKSLQLRQAIRLGSPPSLLCVKKTDDAGALSEDDDPPRSPRECAARHTVTNQAERNSFISLVGGDSDGDQNQEFLKA</sequence>
<dbReference type="PANTHER" id="PTHR47743">
    <property type="entry name" value="KIAA1210 / KIAA1211 FAMILY MEMBER"/>
    <property type="match status" value="1"/>
</dbReference>
<feature type="domain" description="DUF4592" evidence="2">
    <location>
        <begin position="256"/>
        <end position="320"/>
    </location>
</feature>
<comment type="caution">
    <text evidence="3">The sequence shown here is derived from an EMBL/GenBank/DDBJ whole genome shotgun (WGS) entry which is preliminary data.</text>
</comment>
<dbReference type="PANTHER" id="PTHR47743:SF2">
    <property type="entry name" value="ACROSOMAL PROTEIN KIAA1210"/>
    <property type="match status" value="1"/>
</dbReference>
<evidence type="ECO:0000313" key="4">
    <source>
        <dbReference type="Proteomes" id="UP000314294"/>
    </source>
</evidence>
<dbReference type="Pfam" id="PF15262">
    <property type="entry name" value="DUF4592"/>
    <property type="match status" value="1"/>
</dbReference>